<dbReference type="GO" id="GO:0005737">
    <property type="term" value="C:cytoplasm"/>
    <property type="evidence" value="ECO:0007669"/>
    <property type="project" value="TreeGrafter"/>
</dbReference>
<evidence type="ECO:0000256" key="4">
    <source>
        <dbReference type="ARBA" id="ARBA00022679"/>
    </source>
</evidence>
<dbReference type="Pfam" id="PF01697">
    <property type="entry name" value="Glyco_transf_92"/>
    <property type="match status" value="1"/>
</dbReference>
<proteinExistence type="inferred from homology"/>
<dbReference type="eggNOG" id="KOG4735">
    <property type="taxonomic scope" value="Eukaryota"/>
</dbReference>
<keyword evidence="3 8" id="KW-0328">Glycosyltransferase</keyword>
<dbReference type="Proteomes" id="UP000008068">
    <property type="component" value="Unassembled WGS sequence"/>
</dbReference>
<gene>
    <name evidence="9" type="ORF">CAEBREN_29969</name>
</gene>
<keyword evidence="4 8" id="KW-0808">Transferase</keyword>
<protein>
    <recommendedName>
        <fullName evidence="8">Glycosyltransferase family 92 protein</fullName>
        <ecNumber evidence="8">2.4.1.-</ecNumber>
    </recommendedName>
</protein>
<keyword evidence="5" id="KW-0812">Transmembrane</keyword>
<reference evidence="10" key="1">
    <citation type="submission" date="2011-07" db="EMBL/GenBank/DDBJ databases">
        <authorList>
            <consortium name="Caenorhabditis brenneri Sequencing and Analysis Consortium"/>
            <person name="Wilson R.K."/>
        </authorList>
    </citation>
    <scope>NUCLEOTIDE SEQUENCE [LARGE SCALE GENOMIC DNA]</scope>
    <source>
        <strain evidence="10">PB2801</strain>
    </source>
</reference>
<comment type="subcellular location">
    <subcellularLocation>
        <location evidence="1">Membrane</location>
        <topology evidence="1">Single-pass membrane protein</topology>
    </subcellularLocation>
</comment>
<evidence type="ECO:0000313" key="9">
    <source>
        <dbReference type="EMBL" id="EGT58685.1"/>
    </source>
</evidence>
<dbReference type="InParanoid" id="G0NE29"/>
<dbReference type="OrthoDB" id="5777994at2759"/>
<evidence type="ECO:0000256" key="2">
    <source>
        <dbReference type="ARBA" id="ARBA00007647"/>
    </source>
</evidence>
<keyword evidence="7" id="KW-0472">Membrane</keyword>
<keyword evidence="10" id="KW-1185">Reference proteome</keyword>
<dbReference type="InterPro" id="IPR008166">
    <property type="entry name" value="Glyco_transf_92"/>
</dbReference>
<evidence type="ECO:0000256" key="6">
    <source>
        <dbReference type="ARBA" id="ARBA00022989"/>
    </source>
</evidence>
<dbReference type="HOGENOM" id="CLU_1125381_0_0_1"/>
<sequence length="247" mass="28879">MDLRISVRMLFQWILIFGCLPLNFASISVKFSKNLKTLEEVKHAKGEIVHYIDLKNETVVDGMADEKKSSDASFYNEHLEEVEDLLFAYNSTNCPIEDWNNIRTDSIPNHSRHLDWAQRDIGRRKYLYHNSFALLAAFLFTDHITVTLTAENMYNSIHDPNIVNLHFKVQWIIKDFNTPARYENDEQLTREMLFHKYQNLSQVGSFWEQPKCIIRPEKIGIMTIHAPLTTYSGIRRSLVNESIGVVR</sequence>
<evidence type="ECO:0000256" key="5">
    <source>
        <dbReference type="ARBA" id="ARBA00022692"/>
    </source>
</evidence>
<evidence type="ECO:0000256" key="3">
    <source>
        <dbReference type="ARBA" id="ARBA00022676"/>
    </source>
</evidence>
<dbReference type="EC" id="2.4.1.-" evidence="8"/>
<keyword evidence="6" id="KW-1133">Transmembrane helix</keyword>
<organism evidence="10">
    <name type="scientific">Caenorhabditis brenneri</name>
    <name type="common">Nematode worm</name>
    <dbReference type="NCBI Taxonomy" id="135651"/>
    <lineage>
        <taxon>Eukaryota</taxon>
        <taxon>Metazoa</taxon>
        <taxon>Ecdysozoa</taxon>
        <taxon>Nematoda</taxon>
        <taxon>Chromadorea</taxon>
        <taxon>Rhabditida</taxon>
        <taxon>Rhabditina</taxon>
        <taxon>Rhabditomorpha</taxon>
        <taxon>Rhabditoidea</taxon>
        <taxon>Rhabditidae</taxon>
        <taxon>Peloderinae</taxon>
        <taxon>Caenorhabditis</taxon>
    </lineage>
</organism>
<dbReference type="PANTHER" id="PTHR21461">
    <property type="entry name" value="GLYCOSYLTRANSFERASE FAMILY 92 PROTEIN"/>
    <property type="match status" value="1"/>
</dbReference>
<accession>G0NE29</accession>
<evidence type="ECO:0000256" key="8">
    <source>
        <dbReference type="RuleBase" id="RU366017"/>
    </source>
</evidence>
<evidence type="ECO:0000256" key="7">
    <source>
        <dbReference type="ARBA" id="ARBA00023136"/>
    </source>
</evidence>
<comment type="similarity">
    <text evidence="2 8">Belongs to the glycosyltransferase 92 family.</text>
</comment>
<dbReference type="GO" id="GO:0016757">
    <property type="term" value="F:glycosyltransferase activity"/>
    <property type="evidence" value="ECO:0007669"/>
    <property type="project" value="UniProtKB-UniRule"/>
</dbReference>
<evidence type="ECO:0000313" key="10">
    <source>
        <dbReference type="Proteomes" id="UP000008068"/>
    </source>
</evidence>
<dbReference type="PANTHER" id="PTHR21461:SF96">
    <property type="entry name" value="GLYCOSYLTRANSFERASE FAMILY 92 PROTEIN"/>
    <property type="match status" value="1"/>
</dbReference>
<evidence type="ECO:0000256" key="1">
    <source>
        <dbReference type="ARBA" id="ARBA00004167"/>
    </source>
</evidence>
<dbReference type="EMBL" id="GL379871">
    <property type="protein sequence ID" value="EGT58685.1"/>
    <property type="molecule type" value="Genomic_DNA"/>
</dbReference>
<dbReference type="AlphaFoldDB" id="G0NE29"/>
<dbReference type="PROSITE" id="PS51257">
    <property type="entry name" value="PROKAR_LIPOPROTEIN"/>
    <property type="match status" value="1"/>
</dbReference>
<dbReference type="GO" id="GO:0016020">
    <property type="term" value="C:membrane"/>
    <property type="evidence" value="ECO:0007669"/>
    <property type="project" value="UniProtKB-SubCell"/>
</dbReference>
<name>G0NE29_CAEBE</name>